<accession>A0ACB9SII4</accession>
<reference evidence="1" key="1">
    <citation type="submission" date="2022-04" db="EMBL/GenBank/DDBJ databases">
        <title>Chromosome-scale genome assembly of Holotrichia oblita Faldermann.</title>
        <authorList>
            <person name="Rongchong L."/>
        </authorList>
    </citation>
    <scope>NUCLEOTIDE SEQUENCE</scope>
    <source>
        <strain evidence="1">81SQS9</strain>
    </source>
</reference>
<protein>
    <submittedName>
        <fullName evidence="1">Glioma tumor suppressor candidate protein</fullName>
    </submittedName>
</protein>
<comment type="caution">
    <text evidence="1">The sequence shown here is derived from an EMBL/GenBank/DDBJ whole genome shotgun (WGS) entry which is preliminary data.</text>
</comment>
<sequence>MSSNPQKQAPKMCKSPKSSSNFQMKPDKIVLNEYESLNTNCTTIGSNNLHLVKKPQIVTNMSPAYSNPSPSYPQSPYSSPVGLKSPSPQSMKPPTPQPNTFPVMQIIHNNHLLARPIQTQQQQNIIKLKPHLNILPKPAASPQPSPKPSVSPQIVIPTNQQATIMPTAQPLILPQMPVITTPGVQFILRPQTKIPTQMQTATPQGLIIQPTSQSVLQIQPPRSQPLVRVLTNGVQLATPTTTYVTHLATPSINHQPHHHQSLPHQNTVITAQQINTAVAKKKPKKKKQKLDLANIMKLSGIGDEDDIQFESDTSQSESEPNSVHSQPNTPQPHGIMHPQNVIQSQQNIVQTQANILQSTDTKKIGNIQISAVQQPTINTAATPLVQVLNQSFQSGVIPTSQATTAQGIPFNPFIAPNFTINNGLMVQRSGGYKLTLGEDGRLLLQHDPNLNQDLQSQLLLQNLFGLNGLILQPSMDQQVHSQTVQTIQQQSVQTIQQQTVQSQTIQTVQQQTVQPQSVQHSLQTIQQTIQPQIQAVQPQTVQQTVQQTIQHQTVQSQPLSALQQHAQPMQIVQPQPIQNLNQSIQSQTVHSIQSQVQPSLHSIQSQIQGQIQSQIQGQIQSILQSQLHSQNMSQTTPTLSLQSQPIQTQPVHSQSIVVSSQPISIQSQPITIQSQPISLHSQPVSIQSLPSIIQHTQPSIIQQSQPSIIQQSQPSIIQQSQPSIIQQSQPSIIQQTQPSIIQQTQPSHPHIHHVHQSIPNNPQPPQIQQSVQSQGIQTVHSQPMQTIQSQPVLKVQPFQKSQPPVQTVHPQPVQTIHHQPSQTNESPNPPPASYVVNLTPEQLEQLKSNGQVTVNGQTIYMQRANMGKVSETNNANAENKVKLSPKSKPVKKITKITNTNPTKVIPQEVKTIEKPVNHVNKDGKSTLVSALQTPPKHIMTQNRIQVQPQQPIQPISQKQTNQPSALIQPSIQTSSTNQIPQPKIQVQQPKVQISPSVQNVQTSQQQQQHQPQPPLQNHSIQQTQQAEVNSAPPPNQEVDRLLGQIMEETNTSVPSLNIAVQTQQPPPPPPPPLPPPPQRVHTIQLTPQKQQHLKSIQLQIQTLSARLTPGDTEMHNALSMLFQEQQKILASGKLLPPDKVYYHNNQLTIVNPSSLSQMSSKSEQLQANPPAVRSTASETVSSHQVVTSQSIKISPTPAADTPRSIPPSTATVHHPVQTPQQAIGPRLIAPTSVQQQQQQPQQPQPTVVSVSQQTQTQQHRFISTYTKAQLIEQQLNTDQNGAVKPDIHSPFKDKTDACKRLVRYHCFDQPVLSIKDLNKADEIFELTAKHFIDKFSKMVDKYRFLRSRESMRQVQTSELMMLDRLFLAEEQQSLIRLRQDVQEAQLLEMTPPVPPVTPHQVSPEQQHQQQHSYPSHHSNSSNSATSTPQSQQTPDDYDEWACIQKELGCLPQTPADDNKSPQQLPPTHHNYDVQAQKRAATCDSRLETLKKFRVDKHHVGAINKKESSSSNEVVVSKGLGKLASPQNSLQSSQSHHSNS</sequence>
<dbReference type="Proteomes" id="UP001056778">
    <property type="component" value="Chromosome 9"/>
</dbReference>
<proteinExistence type="predicted"/>
<evidence type="ECO:0000313" key="1">
    <source>
        <dbReference type="EMBL" id="KAI4455020.1"/>
    </source>
</evidence>
<name>A0ACB9SII4_HOLOL</name>
<dbReference type="EMBL" id="CM043023">
    <property type="protein sequence ID" value="KAI4455020.1"/>
    <property type="molecule type" value="Genomic_DNA"/>
</dbReference>
<organism evidence="1 2">
    <name type="scientific">Holotrichia oblita</name>
    <name type="common">Chafer beetle</name>
    <dbReference type="NCBI Taxonomy" id="644536"/>
    <lineage>
        <taxon>Eukaryota</taxon>
        <taxon>Metazoa</taxon>
        <taxon>Ecdysozoa</taxon>
        <taxon>Arthropoda</taxon>
        <taxon>Hexapoda</taxon>
        <taxon>Insecta</taxon>
        <taxon>Pterygota</taxon>
        <taxon>Neoptera</taxon>
        <taxon>Endopterygota</taxon>
        <taxon>Coleoptera</taxon>
        <taxon>Polyphaga</taxon>
        <taxon>Scarabaeiformia</taxon>
        <taxon>Scarabaeidae</taxon>
        <taxon>Melolonthinae</taxon>
        <taxon>Holotrichia</taxon>
    </lineage>
</organism>
<evidence type="ECO:0000313" key="2">
    <source>
        <dbReference type="Proteomes" id="UP001056778"/>
    </source>
</evidence>
<keyword evidence="2" id="KW-1185">Reference proteome</keyword>
<gene>
    <name evidence="1" type="ORF">MML48_9g00006493</name>
</gene>